<evidence type="ECO:0000313" key="1">
    <source>
        <dbReference type="EMBL" id="MBX63536.1"/>
    </source>
</evidence>
<organism evidence="1">
    <name type="scientific">Rhizophora mucronata</name>
    <name type="common">Asiatic mangrove</name>
    <dbReference type="NCBI Taxonomy" id="61149"/>
    <lineage>
        <taxon>Eukaryota</taxon>
        <taxon>Viridiplantae</taxon>
        <taxon>Streptophyta</taxon>
        <taxon>Embryophyta</taxon>
        <taxon>Tracheophyta</taxon>
        <taxon>Spermatophyta</taxon>
        <taxon>Magnoliopsida</taxon>
        <taxon>eudicotyledons</taxon>
        <taxon>Gunneridae</taxon>
        <taxon>Pentapetalae</taxon>
        <taxon>rosids</taxon>
        <taxon>fabids</taxon>
        <taxon>Malpighiales</taxon>
        <taxon>Rhizophoraceae</taxon>
        <taxon>Rhizophora</taxon>
    </lineage>
</organism>
<sequence length="79" mass="8783">MRNIFGLAGGPDPLFFGTKPWLDKRTAVASHVFQFDISVRMGPQLKSHNFSLIACLDCFLVCLTGDKLAIARNLTSYHL</sequence>
<protein>
    <submittedName>
        <fullName evidence="1">Uncharacterized protein</fullName>
    </submittedName>
</protein>
<accession>A0A2P2Q971</accession>
<reference evidence="1" key="1">
    <citation type="submission" date="2018-02" db="EMBL/GenBank/DDBJ databases">
        <title>Rhizophora mucronata_Transcriptome.</title>
        <authorList>
            <person name="Meera S.P."/>
            <person name="Sreeshan A."/>
            <person name="Augustine A."/>
        </authorList>
    </citation>
    <scope>NUCLEOTIDE SEQUENCE</scope>
    <source>
        <tissue evidence="1">Leaf</tissue>
    </source>
</reference>
<dbReference type="EMBL" id="GGEC01083052">
    <property type="protein sequence ID" value="MBX63536.1"/>
    <property type="molecule type" value="Transcribed_RNA"/>
</dbReference>
<name>A0A2P2Q971_RHIMU</name>
<dbReference type="AlphaFoldDB" id="A0A2P2Q971"/>
<proteinExistence type="predicted"/>